<feature type="compositionally biased region" description="Low complexity" evidence="1">
    <location>
        <begin position="866"/>
        <end position="875"/>
    </location>
</feature>
<gene>
    <name evidence="2" type="ORF">Agub_g10294</name>
</gene>
<feature type="compositionally biased region" description="Basic residues" evidence="1">
    <location>
        <begin position="330"/>
        <end position="345"/>
    </location>
</feature>
<protein>
    <submittedName>
        <fullName evidence="2">Uncharacterized protein</fullName>
    </submittedName>
</protein>
<feature type="region of interest" description="Disordered" evidence="1">
    <location>
        <begin position="464"/>
        <end position="578"/>
    </location>
</feature>
<feature type="compositionally biased region" description="Low complexity" evidence="1">
    <location>
        <begin position="846"/>
        <end position="858"/>
    </location>
</feature>
<feature type="compositionally biased region" description="Basic and acidic residues" evidence="1">
    <location>
        <begin position="404"/>
        <end position="420"/>
    </location>
</feature>
<comment type="caution">
    <text evidence="2">The sequence shown here is derived from an EMBL/GenBank/DDBJ whole genome shotgun (WGS) entry which is preliminary data.</text>
</comment>
<feature type="non-terminal residue" evidence="2">
    <location>
        <position position="1"/>
    </location>
</feature>
<feature type="compositionally biased region" description="Gly residues" evidence="1">
    <location>
        <begin position="686"/>
        <end position="695"/>
    </location>
</feature>
<organism evidence="2 3">
    <name type="scientific">Astrephomene gubernaculifera</name>
    <dbReference type="NCBI Taxonomy" id="47775"/>
    <lineage>
        <taxon>Eukaryota</taxon>
        <taxon>Viridiplantae</taxon>
        <taxon>Chlorophyta</taxon>
        <taxon>core chlorophytes</taxon>
        <taxon>Chlorophyceae</taxon>
        <taxon>CS clade</taxon>
        <taxon>Chlamydomonadales</taxon>
        <taxon>Astrephomenaceae</taxon>
        <taxon>Astrephomene</taxon>
    </lineage>
</organism>
<dbReference type="EMBL" id="BMAR01000023">
    <property type="protein sequence ID" value="GFR48400.1"/>
    <property type="molecule type" value="Genomic_DNA"/>
</dbReference>
<feature type="region of interest" description="Disordered" evidence="1">
    <location>
        <begin position="330"/>
        <end position="349"/>
    </location>
</feature>
<feature type="compositionally biased region" description="Acidic residues" evidence="1">
    <location>
        <begin position="392"/>
        <end position="403"/>
    </location>
</feature>
<evidence type="ECO:0000313" key="3">
    <source>
        <dbReference type="Proteomes" id="UP001054857"/>
    </source>
</evidence>
<keyword evidence="3" id="KW-1185">Reference proteome</keyword>
<feature type="compositionally biased region" description="Polar residues" evidence="1">
    <location>
        <begin position="729"/>
        <end position="738"/>
    </location>
</feature>
<feature type="region of interest" description="Disordered" evidence="1">
    <location>
        <begin position="679"/>
        <end position="702"/>
    </location>
</feature>
<feature type="region of interest" description="Disordered" evidence="1">
    <location>
        <begin position="283"/>
        <end position="308"/>
    </location>
</feature>
<reference evidence="2 3" key="1">
    <citation type="journal article" date="2021" name="Sci. Rep.">
        <title>Genome sequencing of the multicellular alga Astrephomene provides insights into convergent evolution of germ-soma differentiation.</title>
        <authorList>
            <person name="Yamashita S."/>
            <person name="Yamamoto K."/>
            <person name="Matsuzaki R."/>
            <person name="Suzuki S."/>
            <person name="Yamaguchi H."/>
            <person name="Hirooka S."/>
            <person name="Minakuchi Y."/>
            <person name="Miyagishima S."/>
            <person name="Kawachi M."/>
            <person name="Toyoda A."/>
            <person name="Nozaki H."/>
        </authorList>
    </citation>
    <scope>NUCLEOTIDE SEQUENCE [LARGE SCALE GENOMIC DNA]</scope>
    <source>
        <strain evidence="2 3">NIES-4017</strain>
    </source>
</reference>
<feature type="compositionally biased region" description="Low complexity" evidence="1">
    <location>
        <begin position="826"/>
        <end position="837"/>
    </location>
</feature>
<evidence type="ECO:0000256" key="1">
    <source>
        <dbReference type="SAM" id="MobiDB-lite"/>
    </source>
</evidence>
<feature type="compositionally biased region" description="Pro residues" evidence="1">
    <location>
        <begin position="485"/>
        <end position="525"/>
    </location>
</feature>
<proteinExistence type="predicted"/>
<feature type="region of interest" description="Disordered" evidence="1">
    <location>
        <begin position="354"/>
        <end position="420"/>
    </location>
</feature>
<accession>A0AAD3DUM7</accession>
<sequence>MPQEALIRALLEGQVDARLHRPLWRSSNPLESASSGSGLENSFEKRAAADSEALCDADVRLYGDLRRRAPVPNAGLHRVHHRDHKALINAHGGSEHLDDAASGQAAGELDLHQSLGTVSSGPSARNSAVGDAVRSFSTPGCDCSCCASPDIAEKVLCNDMLGEHGQYTCAGCCCIRRPRVRRNGFLSIRRRRNGFLSIRRRRNGVLASDAVSFDGSGPVAPHAAVPLSALPYLQSFEQGSGSGSFCCANCFRNEGLSDGDADSEEAADGDGLEERPSFLRRAEAGATSTDGGADGHEDRTGDAGGHARRGACMCHRPGCCQRHHHHHLHHHLQHHHHPHHQHQQQHRYQAFASRPSDMHHGGAGSGSAAAHQQGYSRVGGSWRQPGYADQGLQEEEEEEEEEGSREGADMEFKLEEGSEDVRSCDNAWYPRCRGRPYEHLVGQPHMGSRSLSLPVLPNTDPGPYACLGLSPRAAPPQSLQSSEPPAVPPRKPRLLPPSPQLQPLLLPPPPPLQPPSQPPLPPQPALQPHVVGDGHDSAGRSPAPPCLPVTKVLPNAADERSSSSSSLAIGQHSLDDSQAPAHLRAVGTTSGAPRGSRFAVAASSAAPLDLLPAGALHPPAACMHEAPTAAVEATGAPSQPRAADASALLAPPRVRNHTAPPAVAPNGCRRKLLPLANPSWRLQSGGEQGGLGSGPDAGTPISAATSTAAAAAAGPLSYGGASGSYATPHASSCPTGTAPTGGHSIPPEKRGKVLLLPHEPPVDAAASGNRHSDNKPLDEGEDDEDEESLRRPPRRSRSLAALVQGRCLPRLPQHPKQRPRGPARAPDSLLDPSLLPLAEAAGKALSPAGRRSSSGGPSDDNLLRRSVSWVSSGVSKARIRSRECGSLQGLPPPQSRAAAGGAVAAGGGGGG</sequence>
<dbReference type="Proteomes" id="UP001054857">
    <property type="component" value="Unassembled WGS sequence"/>
</dbReference>
<feature type="region of interest" description="Disordered" evidence="1">
    <location>
        <begin position="724"/>
        <end position="911"/>
    </location>
</feature>
<name>A0AAD3DUM7_9CHLO</name>
<dbReference type="AlphaFoldDB" id="A0AAD3DUM7"/>
<evidence type="ECO:0000313" key="2">
    <source>
        <dbReference type="EMBL" id="GFR48400.1"/>
    </source>
</evidence>